<evidence type="ECO:0000256" key="8">
    <source>
        <dbReference type="SAM" id="MobiDB-lite"/>
    </source>
</evidence>
<sequence length="191" mass="19735">MGRVAASGCGERYRGVRRRRWGKWVSEIRVPGTRERLWLGSYATAEAAAVAHDAAVCLLRGGRRAMAGAGGLNFPGRALAAAASYGGGGCLSPRSVQRVASDAGMAADAQLVDLRREHQPAASPAQPAAAAASSSGSGVAVAVDVAGDGGKQGTRGDTDWCRNGSRSWSSGSEDQLIVYEDLSVDDMEILM</sequence>
<name>A0A0E0L2N4_ORYPU</name>
<evidence type="ECO:0000259" key="9">
    <source>
        <dbReference type="PROSITE" id="PS51032"/>
    </source>
</evidence>
<evidence type="ECO:0000256" key="3">
    <source>
        <dbReference type="ARBA" id="ARBA00023125"/>
    </source>
</evidence>
<dbReference type="STRING" id="4537.A0A0E0L2N4"/>
<keyword evidence="2" id="KW-0805">Transcription regulation</keyword>
<dbReference type="InterPro" id="IPR036955">
    <property type="entry name" value="AP2/ERF_dom_sf"/>
</dbReference>
<dbReference type="EnsemblPlants" id="OPUNC05G14870.1">
    <property type="protein sequence ID" value="OPUNC05G14870.1"/>
    <property type="gene ID" value="OPUNC05G14870"/>
</dbReference>
<comment type="similarity">
    <text evidence="7">Belongs to the AP2/ERF transcription factor family. ERF subfamily.</text>
</comment>
<keyword evidence="5" id="KW-0804">Transcription</keyword>
<keyword evidence="3" id="KW-0238">DNA-binding</keyword>
<evidence type="ECO:0000256" key="6">
    <source>
        <dbReference type="ARBA" id="ARBA00023242"/>
    </source>
</evidence>
<dbReference type="GO" id="GO:0003677">
    <property type="term" value="F:DNA binding"/>
    <property type="evidence" value="ECO:0007669"/>
    <property type="project" value="UniProtKB-KW"/>
</dbReference>
<dbReference type="OMA" id="RAHRCRY"/>
<evidence type="ECO:0000256" key="5">
    <source>
        <dbReference type="ARBA" id="ARBA00023163"/>
    </source>
</evidence>
<feature type="region of interest" description="Disordered" evidence="8">
    <location>
        <begin position="146"/>
        <end position="170"/>
    </location>
</feature>
<dbReference type="Gramene" id="OPUNC05G14870.1">
    <property type="protein sequence ID" value="OPUNC05G14870.1"/>
    <property type="gene ID" value="OPUNC05G14870"/>
</dbReference>
<dbReference type="GO" id="GO:0005634">
    <property type="term" value="C:nucleus"/>
    <property type="evidence" value="ECO:0007669"/>
    <property type="project" value="UniProtKB-SubCell"/>
</dbReference>
<dbReference type="Proteomes" id="UP000026962">
    <property type="component" value="Chromosome 5"/>
</dbReference>
<dbReference type="PANTHER" id="PTHR31985">
    <property type="entry name" value="ETHYLENE-RESPONSIVE TRANSCRIPTION FACTOR ERF042-RELATED"/>
    <property type="match status" value="1"/>
</dbReference>
<dbReference type="HOGENOM" id="CLU_063331_7_0_1"/>
<evidence type="ECO:0000256" key="7">
    <source>
        <dbReference type="ARBA" id="ARBA00024343"/>
    </source>
</evidence>
<dbReference type="PROSITE" id="PS51032">
    <property type="entry name" value="AP2_ERF"/>
    <property type="match status" value="1"/>
</dbReference>
<dbReference type="Pfam" id="PF00847">
    <property type="entry name" value="AP2"/>
    <property type="match status" value="1"/>
</dbReference>
<dbReference type="InterPro" id="IPR051032">
    <property type="entry name" value="AP2/ERF_TF_ERF_subfamily"/>
</dbReference>
<protein>
    <recommendedName>
        <fullName evidence="9">AP2/ERF domain-containing protein</fullName>
    </recommendedName>
</protein>
<evidence type="ECO:0000313" key="11">
    <source>
        <dbReference type="Proteomes" id="UP000026962"/>
    </source>
</evidence>
<dbReference type="SUPFAM" id="SSF54171">
    <property type="entry name" value="DNA-binding domain"/>
    <property type="match status" value="1"/>
</dbReference>
<reference evidence="10" key="2">
    <citation type="submission" date="2018-05" db="EMBL/GenBank/DDBJ databases">
        <title>OpunRS2 (Oryza punctata Reference Sequence Version 2).</title>
        <authorList>
            <person name="Zhang J."/>
            <person name="Kudrna D."/>
            <person name="Lee S."/>
            <person name="Talag J."/>
            <person name="Welchert J."/>
            <person name="Wing R.A."/>
        </authorList>
    </citation>
    <scope>NUCLEOTIDE SEQUENCE [LARGE SCALE GENOMIC DNA]</scope>
</reference>
<accession>A0A0E0L2N4</accession>
<evidence type="ECO:0000256" key="4">
    <source>
        <dbReference type="ARBA" id="ARBA00023159"/>
    </source>
</evidence>
<comment type="subcellular location">
    <subcellularLocation>
        <location evidence="1">Nucleus</location>
    </subcellularLocation>
</comment>
<dbReference type="GO" id="GO:0003700">
    <property type="term" value="F:DNA-binding transcription factor activity"/>
    <property type="evidence" value="ECO:0007669"/>
    <property type="project" value="InterPro"/>
</dbReference>
<organism evidence="10">
    <name type="scientific">Oryza punctata</name>
    <name type="common">Red rice</name>
    <dbReference type="NCBI Taxonomy" id="4537"/>
    <lineage>
        <taxon>Eukaryota</taxon>
        <taxon>Viridiplantae</taxon>
        <taxon>Streptophyta</taxon>
        <taxon>Embryophyta</taxon>
        <taxon>Tracheophyta</taxon>
        <taxon>Spermatophyta</taxon>
        <taxon>Magnoliopsida</taxon>
        <taxon>Liliopsida</taxon>
        <taxon>Poales</taxon>
        <taxon>Poaceae</taxon>
        <taxon>BOP clade</taxon>
        <taxon>Oryzoideae</taxon>
        <taxon>Oryzeae</taxon>
        <taxon>Oryzinae</taxon>
        <taxon>Oryza</taxon>
    </lineage>
</organism>
<dbReference type="PRINTS" id="PR00367">
    <property type="entry name" value="ETHRSPELEMNT"/>
</dbReference>
<dbReference type="eggNOG" id="ENOG502S3U7">
    <property type="taxonomic scope" value="Eukaryota"/>
</dbReference>
<reference evidence="10" key="1">
    <citation type="submission" date="2015-04" db="UniProtKB">
        <authorList>
            <consortium name="EnsemblPlants"/>
        </authorList>
    </citation>
    <scope>IDENTIFICATION</scope>
</reference>
<proteinExistence type="inferred from homology"/>
<dbReference type="AlphaFoldDB" id="A0A0E0L2N4"/>
<keyword evidence="4" id="KW-0010">Activator</keyword>
<dbReference type="Gene3D" id="3.30.730.10">
    <property type="entry name" value="AP2/ERF domain"/>
    <property type="match status" value="1"/>
</dbReference>
<feature type="domain" description="AP2/ERF" evidence="9">
    <location>
        <begin position="12"/>
        <end position="75"/>
    </location>
</feature>
<dbReference type="PANTHER" id="PTHR31985:SF308">
    <property type="entry name" value="OS05G0420300 PROTEIN"/>
    <property type="match status" value="1"/>
</dbReference>
<dbReference type="InterPro" id="IPR016177">
    <property type="entry name" value="DNA-bd_dom_sf"/>
</dbReference>
<evidence type="ECO:0000256" key="1">
    <source>
        <dbReference type="ARBA" id="ARBA00004123"/>
    </source>
</evidence>
<dbReference type="SMART" id="SM00380">
    <property type="entry name" value="AP2"/>
    <property type="match status" value="1"/>
</dbReference>
<keyword evidence="6" id="KW-0539">Nucleus</keyword>
<evidence type="ECO:0000313" key="10">
    <source>
        <dbReference type="EnsemblPlants" id="OPUNC05G14870.1"/>
    </source>
</evidence>
<evidence type="ECO:0000256" key="2">
    <source>
        <dbReference type="ARBA" id="ARBA00023015"/>
    </source>
</evidence>
<keyword evidence="11" id="KW-1185">Reference proteome</keyword>
<dbReference type="InterPro" id="IPR001471">
    <property type="entry name" value="AP2/ERF_dom"/>
</dbReference>